<dbReference type="PANTHER" id="PTHR47529">
    <property type="entry name" value="PEPTIDYL-PROLYL CIS-TRANS ISOMERASE D"/>
    <property type="match status" value="1"/>
</dbReference>
<feature type="domain" description="PpiC" evidence="13">
    <location>
        <begin position="268"/>
        <end position="362"/>
    </location>
</feature>
<evidence type="ECO:0000256" key="1">
    <source>
        <dbReference type="ARBA" id="ARBA00004382"/>
    </source>
</evidence>
<dbReference type="Pfam" id="PF13624">
    <property type="entry name" value="SurA_N_3"/>
    <property type="match status" value="1"/>
</dbReference>
<organism evidence="14 15">
    <name type="scientific">Ferrimonas sediminum</name>
    <dbReference type="NCBI Taxonomy" id="718193"/>
    <lineage>
        <taxon>Bacteria</taxon>
        <taxon>Pseudomonadati</taxon>
        <taxon>Pseudomonadota</taxon>
        <taxon>Gammaproteobacteria</taxon>
        <taxon>Alteromonadales</taxon>
        <taxon>Ferrimonadaceae</taxon>
        <taxon>Ferrimonas</taxon>
    </lineage>
</organism>
<dbReference type="GO" id="GO:0003755">
    <property type="term" value="F:peptidyl-prolyl cis-trans isomerase activity"/>
    <property type="evidence" value="ECO:0007669"/>
    <property type="project" value="UniProtKB-KW"/>
</dbReference>
<dbReference type="SUPFAM" id="SSF54534">
    <property type="entry name" value="FKBP-like"/>
    <property type="match status" value="1"/>
</dbReference>
<proteinExistence type="inferred from homology"/>
<reference evidence="15" key="1">
    <citation type="submission" date="2016-10" db="EMBL/GenBank/DDBJ databases">
        <authorList>
            <person name="Varghese N."/>
            <person name="Submissions S."/>
        </authorList>
    </citation>
    <scope>NUCLEOTIDE SEQUENCE [LARGE SCALE GENOMIC DNA]</scope>
    <source>
        <strain evidence="15">DSM 23317</strain>
    </source>
</reference>
<keyword evidence="15" id="KW-1185">Reference proteome</keyword>
<dbReference type="RefSeq" id="WP_090367159.1">
    <property type="nucleotide sequence ID" value="NZ_FNEM01000016.1"/>
</dbReference>
<evidence type="ECO:0000313" key="14">
    <source>
        <dbReference type="EMBL" id="SDJ95543.1"/>
    </source>
</evidence>
<evidence type="ECO:0000256" key="10">
    <source>
        <dbReference type="ARBA" id="ARBA00042775"/>
    </source>
</evidence>
<evidence type="ECO:0000256" key="6">
    <source>
        <dbReference type="ARBA" id="ARBA00023136"/>
    </source>
</evidence>
<gene>
    <name evidence="14" type="ORF">SAMN04488540_11642</name>
</gene>
<evidence type="ECO:0000256" key="12">
    <source>
        <dbReference type="SAM" id="Phobius"/>
    </source>
</evidence>
<evidence type="ECO:0000256" key="4">
    <source>
        <dbReference type="ARBA" id="ARBA00022692"/>
    </source>
</evidence>
<dbReference type="EMBL" id="FNEM01000016">
    <property type="protein sequence ID" value="SDJ95543.1"/>
    <property type="molecule type" value="Genomic_DNA"/>
</dbReference>
<dbReference type="InterPro" id="IPR000297">
    <property type="entry name" value="PPIase_PpiC"/>
</dbReference>
<feature type="transmembrane region" description="Helical" evidence="12">
    <location>
        <begin position="12"/>
        <end position="34"/>
    </location>
</feature>
<name>A0A1G8XYC7_9GAMM</name>
<evidence type="ECO:0000256" key="11">
    <source>
        <dbReference type="PROSITE-ProRule" id="PRU00278"/>
    </source>
</evidence>
<dbReference type="GO" id="GO:0005886">
    <property type="term" value="C:plasma membrane"/>
    <property type="evidence" value="ECO:0007669"/>
    <property type="project" value="UniProtKB-SubCell"/>
</dbReference>
<dbReference type="AlphaFoldDB" id="A0A1G8XYC7"/>
<dbReference type="InterPro" id="IPR052029">
    <property type="entry name" value="PpiD_chaperone"/>
</dbReference>
<dbReference type="InterPro" id="IPR027304">
    <property type="entry name" value="Trigger_fact/SurA_dom_sf"/>
</dbReference>
<evidence type="ECO:0000256" key="2">
    <source>
        <dbReference type="ARBA" id="ARBA00022475"/>
    </source>
</evidence>
<dbReference type="Pfam" id="PF13616">
    <property type="entry name" value="Rotamase_3"/>
    <property type="match status" value="1"/>
</dbReference>
<evidence type="ECO:0000256" key="5">
    <source>
        <dbReference type="ARBA" id="ARBA00022989"/>
    </source>
</evidence>
<dbReference type="Gene3D" id="1.10.4030.10">
    <property type="entry name" value="Porin chaperone SurA, peptide-binding domain"/>
    <property type="match status" value="1"/>
</dbReference>
<protein>
    <recommendedName>
        <fullName evidence="9">Periplasmic chaperone PpiD</fullName>
    </recommendedName>
    <alternativeName>
        <fullName evidence="10">Periplasmic folding chaperone</fullName>
    </alternativeName>
</protein>
<evidence type="ECO:0000313" key="15">
    <source>
        <dbReference type="Proteomes" id="UP000199527"/>
    </source>
</evidence>
<keyword evidence="2" id="KW-1003">Cell membrane</keyword>
<comment type="subcellular location">
    <subcellularLocation>
        <location evidence="1">Cell inner membrane</location>
        <topology evidence="1">Single-pass type II membrane protein</topology>
        <orientation evidence="1">Periplasmic side</orientation>
    </subcellularLocation>
</comment>
<keyword evidence="7" id="KW-0143">Chaperone</keyword>
<dbReference type="Gene3D" id="3.10.50.40">
    <property type="match status" value="1"/>
</dbReference>
<evidence type="ECO:0000256" key="3">
    <source>
        <dbReference type="ARBA" id="ARBA00022519"/>
    </source>
</evidence>
<keyword evidence="3" id="KW-0997">Cell inner membrane</keyword>
<keyword evidence="11 14" id="KW-0413">Isomerase</keyword>
<evidence type="ECO:0000256" key="8">
    <source>
        <dbReference type="ARBA" id="ARBA00038408"/>
    </source>
</evidence>
<dbReference type="Proteomes" id="UP000199527">
    <property type="component" value="Unassembled WGS sequence"/>
</dbReference>
<dbReference type="InterPro" id="IPR046357">
    <property type="entry name" value="PPIase_dom_sf"/>
</dbReference>
<evidence type="ECO:0000259" key="13">
    <source>
        <dbReference type="PROSITE" id="PS50198"/>
    </source>
</evidence>
<keyword evidence="6 12" id="KW-0472">Membrane</keyword>
<dbReference type="PROSITE" id="PS50198">
    <property type="entry name" value="PPIC_PPIASE_2"/>
    <property type="match status" value="1"/>
</dbReference>
<dbReference type="SUPFAM" id="SSF109998">
    <property type="entry name" value="Triger factor/SurA peptide-binding domain-like"/>
    <property type="match status" value="1"/>
</dbReference>
<accession>A0A1G8XYC7</accession>
<keyword evidence="11" id="KW-0697">Rotamase</keyword>
<dbReference type="PANTHER" id="PTHR47529:SF1">
    <property type="entry name" value="PERIPLASMIC CHAPERONE PPID"/>
    <property type="match status" value="1"/>
</dbReference>
<comment type="similarity">
    <text evidence="8">Belongs to the PpiD chaperone family.</text>
</comment>
<sequence>MLEKIREGSQGGAAKIILGAVILSFALSGIYSYLGSGAQVNAVTVNGEDITRYDLDKALQNEQGRLRQQMGEMFDTLSADANWMASVRQSVLERMIAERLIDQKAKDLGLRVSDEQIKQAIVVMPEFQQDGVFNNDRYQAVLRQVNMTPDQLATMIGRDMVRNQLLRTLLGSEIVTTEQALSLVSLQQQQRDFRYLTIAKADFEAGVAISDEQIQAFYDKNLDRFATAEQVSLEYVELTVEQLMKDVDASEEAIQAYYDGHQNLYQKPERRLAAHILIEGDDDAAKAKADDALARIRGGESFAEVAKTASDDFSADNGGELDWFEQGVMDPEFDQALFGQDKGQVSEVLKTDYGYQIVLTKDVETGAVAPLAEVRADIETAVKSEQAQERFYELQQLLADVSFQIPENLEDAALEVGGEVKSTELFNRFDAPAPFSDPKVLNAAFSDAVVLDNMNSDIIELESGHVLVVRAKDYKPAGTQPLVEVRDQIQAQLVAEEASAQAKVAAEAKLAELKSGSELDGMVAVDAMGRMGSAEVDGQLVQQVFAMAKPAGGSSYAAIQMSSGDYAVVALDKVSAGDADAQLAESLKLRMASMMGQGSYQALVAALRANADISYPVAE</sequence>
<keyword evidence="5 12" id="KW-1133">Transmembrane helix</keyword>
<evidence type="ECO:0000256" key="9">
    <source>
        <dbReference type="ARBA" id="ARBA00040743"/>
    </source>
</evidence>
<keyword evidence="4 12" id="KW-0812">Transmembrane</keyword>
<evidence type="ECO:0000256" key="7">
    <source>
        <dbReference type="ARBA" id="ARBA00023186"/>
    </source>
</evidence>
<dbReference type="OrthoDB" id="9812372at2"/>